<dbReference type="CDD" id="cd16928">
    <property type="entry name" value="HATPase_GyrB-like"/>
    <property type="match status" value="1"/>
</dbReference>
<dbReference type="NCBIfam" id="NF004189">
    <property type="entry name" value="PRK05644.1"/>
    <property type="match status" value="1"/>
</dbReference>
<keyword evidence="6" id="KW-0547">Nucleotide-binding</keyword>
<dbReference type="GO" id="GO:0006265">
    <property type="term" value="P:DNA topological change"/>
    <property type="evidence" value="ECO:0007669"/>
    <property type="project" value="InterPro"/>
</dbReference>
<dbReference type="GO" id="GO:0003677">
    <property type="term" value="F:DNA binding"/>
    <property type="evidence" value="ECO:0007669"/>
    <property type="project" value="UniProtKB-KW"/>
</dbReference>
<evidence type="ECO:0000256" key="8">
    <source>
        <dbReference type="ARBA" id="ARBA00022842"/>
    </source>
</evidence>
<dbReference type="Gene3D" id="3.30.230.10">
    <property type="match status" value="1"/>
</dbReference>
<dbReference type="InterPro" id="IPR020568">
    <property type="entry name" value="Ribosomal_Su5_D2-typ_SF"/>
</dbReference>
<dbReference type="SMART" id="SM00433">
    <property type="entry name" value="TOP2c"/>
    <property type="match status" value="1"/>
</dbReference>
<dbReference type="PANTHER" id="PTHR45866">
    <property type="entry name" value="DNA GYRASE/TOPOISOMERASE SUBUNIT B"/>
    <property type="match status" value="1"/>
</dbReference>
<keyword evidence="8" id="KW-0460">Magnesium</keyword>
<comment type="caution">
    <text evidence="14">The sequence shown here is derived from an EMBL/GenBank/DDBJ whole genome shotgun (WGS) entry which is preliminary data.</text>
</comment>
<comment type="cofactor">
    <cofactor evidence="2">
        <name>Mg(2+)</name>
        <dbReference type="ChEBI" id="CHEBI:18420"/>
    </cofactor>
</comment>
<evidence type="ECO:0000256" key="11">
    <source>
        <dbReference type="ARBA" id="ARBA00023235"/>
    </source>
</evidence>
<keyword evidence="7" id="KW-0067">ATP-binding</keyword>
<evidence type="ECO:0000256" key="2">
    <source>
        <dbReference type="ARBA" id="ARBA00001946"/>
    </source>
</evidence>
<feature type="region of interest" description="Disordered" evidence="12">
    <location>
        <begin position="1"/>
        <end position="20"/>
    </location>
</feature>
<dbReference type="InterPro" id="IPR018522">
    <property type="entry name" value="TopoIIA_CS"/>
</dbReference>
<dbReference type="Pfam" id="PF01751">
    <property type="entry name" value="Toprim"/>
    <property type="match status" value="1"/>
</dbReference>
<reference evidence="14" key="1">
    <citation type="journal article" date="2020" name="mSystems">
        <title>Genome- and Community-Level Interaction Insights into Carbon Utilization and Element Cycling Functions of Hydrothermarchaeota in Hydrothermal Sediment.</title>
        <authorList>
            <person name="Zhou Z."/>
            <person name="Liu Y."/>
            <person name="Xu W."/>
            <person name="Pan J."/>
            <person name="Luo Z.H."/>
            <person name="Li M."/>
        </authorList>
    </citation>
    <scope>NUCLEOTIDE SEQUENCE [LARGE SCALE GENOMIC DNA]</scope>
    <source>
        <strain evidence="14">SpSt-508</strain>
    </source>
</reference>
<dbReference type="SUPFAM" id="SSF54211">
    <property type="entry name" value="Ribosomal protein S5 domain 2-like"/>
    <property type="match status" value="1"/>
</dbReference>
<feature type="domain" description="Toprim" evidence="13">
    <location>
        <begin position="431"/>
        <end position="546"/>
    </location>
</feature>
<keyword evidence="11" id="KW-0413">Isomerase</keyword>
<dbReference type="CDD" id="cd00822">
    <property type="entry name" value="TopoII_Trans_DNA_gyrase"/>
    <property type="match status" value="1"/>
</dbReference>
<dbReference type="Pfam" id="PF00204">
    <property type="entry name" value="DNA_gyraseB"/>
    <property type="match status" value="1"/>
</dbReference>
<dbReference type="InterPro" id="IPR002288">
    <property type="entry name" value="DNA_gyrase_B_C"/>
</dbReference>
<accession>A0A7C4QWL5</accession>
<dbReference type="Pfam" id="PF02518">
    <property type="entry name" value="HATPase_c"/>
    <property type="match status" value="1"/>
</dbReference>
<dbReference type="InterPro" id="IPR000565">
    <property type="entry name" value="Topo_IIA_B"/>
</dbReference>
<dbReference type="InterPro" id="IPR006171">
    <property type="entry name" value="TOPRIM_dom"/>
</dbReference>
<keyword evidence="5" id="KW-0479">Metal-binding</keyword>
<gene>
    <name evidence="14" type="ORF">ENS64_13360</name>
</gene>
<dbReference type="FunFam" id="3.30.230.10:FF:000005">
    <property type="entry name" value="DNA gyrase subunit B"/>
    <property type="match status" value="1"/>
</dbReference>
<dbReference type="InterPro" id="IPR036890">
    <property type="entry name" value="HATPase_C_sf"/>
</dbReference>
<dbReference type="Pfam" id="PF00986">
    <property type="entry name" value="DNA_gyraseB_C"/>
    <property type="match status" value="1"/>
</dbReference>
<evidence type="ECO:0000256" key="6">
    <source>
        <dbReference type="ARBA" id="ARBA00022741"/>
    </source>
</evidence>
<keyword evidence="9" id="KW-0799">Topoisomerase</keyword>
<evidence type="ECO:0000259" key="13">
    <source>
        <dbReference type="PROSITE" id="PS50880"/>
    </source>
</evidence>
<dbReference type="SMART" id="SM00387">
    <property type="entry name" value="HATPase_c"/>
    <property type="match status" value="1"/>
</dbReference>
<dbReference type="InterPro" id="IPR013759">
    <property type="entry name" value="Topo_IIA_B_C"/>
</dbReference>
<evidence type="ECO:0000256" key="7">
    <source>
        <dbReference type="ARBA" id="ARBA00022840"/>
    </source>
</evidence>
<dbReference type="SUPFAM" id="SSF56719">
    <property type="entry name" value="Type II DNA topoisomerase"/>
    <property type="match status" value="1"/>
</dbReference>
<sequence length="828" mass="92982">MSTLSQMMDQPSPPGADGYTERDIRALKGIEGIRLRPAMYIGDTTTFGLHHLVFELVDNSIDECVAGYARWISVKLHADGSVSVTDDGRGIPVGRMPEHDNKSALEVVLTNIHAGGKFDRKGGYKLGTGGLHGVGIKAVNALSEWLEAEVRREGHVWTMDFVRGQPQSDLRKLGKSETTGTRITFKPDAEIFSETKFSYDIIAKRCQELAFLSAGVRILVEDERTGQKDEFHYPAGILEFVRHLNRTETPLYEPVIRMTGEAEGVWMDIALQHNDGFNENVRAFANNVYNAGGGTHLSGFRAALTRVLNNYGKREKLFEELEPTGDDFREGLVAIITVRVPDPQFEAQTKFKLGNSEVEGLVASLVYEQLGKYLEENPSIAKKICQKAAMAAEAREAARKSREMVRRKGALTSGGLPEKLRDCRSRELDSTELYLVEGDSAGGSADTGRDSNTQAILPLRGKILNVEKATVVKVLDNAEIANIFKAIGIPPLAETDDISKRRYGKIILMTDADIDGSHIRTLLLTFLFRQMRALVENGCVYIAQPPLYKVTQRNKVRYVQTHEKMMAELIELGLNGSHVVCQDGTIFADDHLRRLVKLMMRLEEPLEILERRGIPLRYLAARAKEDGTLPQYRVFLGRSEQWFHRKDEVEQFIQREEAQRGHELDVADETGHGAPSNGHPAAQEATLHVVDLHEVRTINEVLRELKSFGIHLADLYPPGAKDGETVYPFRIVQDEHTVRLTSLRELLPKLRELGERGMKVVRFKGLGEMDAEELWETSMRPEHRTLLQVTMEDAAAADEMFRILMGDQVEPRREFIEKHALDVKDLDV</sequence>
<dbReference type="InterPro" id="IPR013506">
    <property type="entry name" value="Topo_IIA_bsu_dom2"/>
</dbReference>
<dbReference type="InterPro" id="IPR013760">
    <property type="entry name" value="Topo_IIA-like_dom_sf"/>
</dbReference>
<evidence type="ECO:0000256" key="5">
    <source>
        <dbReference type="ARBA" id="ARBA00022723"/>
    </source>
</evidence>
<dbReference type="AlphaFoldDB" id="A0A7C4QWL5"/>
<evidence type="ECO:0000256" key="9">
    <source>
        <dbReference type="ARBA" id="ARBA00023029"/>
    </source>
</evidence>
<evidence type="ECO:0000256" key="1">
    <source>
        <dbReference type="ARBA" id="ARBA00000185"/>
    </source>
</evidence>
<dbReference type="PROSITE" id="PS00177">
    <property type="entry name" value="TOPOISOMERASE_II"/>
    <property type="match status" value="1"/>
</dbReference>
<dbReference type="GO" id="GO:0005524">
    <property type="term" value="F:ATP binding"/>
    <property type="evidence" value="ECO:0007669"/>
    <property type="project" value="UniProtKB-KW"/>
</dbReference>
<name>A0A7C4QWL5_9PLAN</name>
<dbReference type="GO" id="GO:0003918">
    <property type="term" value="F:DNA topoisomerase type II (double strand cut, ATP-hydrolyzing) activity"/>
    <property type="evidence" value="ECO:0007669"/>
    <property type="project" value="UniProtKB-EC"/>
</dbReference>
<dbReference type="Gene3D" id="3.40.50.670">
    <property type="match status" value="2"/>
</dbReference>
<dbReference type="SUPFAM" id="SSF55874">
    <property type="entry name" value="ATPase domain of HSP90 chaperone/DNA topoisomerase II/histidine kinase"/>
    <property type="match status" value="1"/>
</dbReference>
<dbReference type="PROSITE" id="PS50880">
    <property type="entry name" value="TOPRIM"/>
    <property type="match status" value="1"/>
</dbReference>
<dbReference type="PRINTS" id="PR01159">
    <property type="entry name" value="DNAGYRASEB"/>
</dbReference>
<dbReference type="NCBIfam" id="NF011501">
    <property type="entry name" value="PRK14939.1"/>
    <property type="match status" value="1"/>
</dbReference>
<organism evidence="14">
    <name type="scientific">Schlesneria paludicola</name>
    <dbReference type="NCBI Taxonomy" id="360056"/>
    <lineage>
        <taxon>Bacteria</taxon>
        <taxon>Pseudomonadati</taxon>
        <taxon>Planctomycetota</taxon>
        <taxon>Planctomycetia</taxon>
        <taxon>Planctomycetales</taxon>
        <taxon>Planctomycetaceae</taxon>
        <taxon>Schlesneria</taxon>
    </lineage>
</organism>
<dbReference type="InterPro" id="IPR001241">
    <property type="entry name" value="Topo_IIA"/>
</dbReference>
<dbReference type="EC" id="5.6.2.2" evidence="4"/>
<evidence type="ECO:0000313" key="14">
    <source>
        <dbReference type="EMBL" id="HGT40230.1"/>
    </source>
</evidence>
<dbReference type="EMBL" id="DSVQ01000016">
    <property type="protein sequence ID" value="HGT40230.1"/>
    <property type="molecule type" value="Genomic_DNA"/>
</dbReference>
<evidence type="ECO:0000256" key="4">
    <source>
        <dbReference type="ARBA" id="ARBA00012895"/>
    </source>
</evidence>
<protein>
    <recommendedName>
        <fullName evidence="4">DNA topoisomerase (ATP-hydrolyzing)</fullName>
        <ecNumber evidence="4">5.6.2.2</ecNumber>
    </recommendedName>
</protein>
<proteinExistence type="inferred from homology"/>
<comment type="similarity">
    <text evidence="3">Belongs to the type II topoisomerase GyrB family.</text>
</comment>
<dbReference type="PANTHER" id="PTHR45866:SF1">
    <property type="entry name" value="DNA GYRASE SUBUNIT B, MITOCHONDRIAL"/>
    <property type="match status" value="1"/>
</dbReference>
<dbReference type="FunFam" id="3.40.50.670:FF:000001">
    <property type="entry name" value="DNA topoisomerase 2"/>
    <property type="match status" value="1"/>
</dbReference>
<evidence type="ECO:0000256" key="3">
    <source>
        <dbReference type="ARBA" id="ARBA00010708"/>
    </source>
</evidence>
<dbReference type="PRINTS" id="PR00418">
    <property type="entry name" value="TPI2FAMILY"/>
</dbReference>
<evidence type="ECO:0000256" key="10">
    <source>
        <dbReference type="ARBA" id="ARBA00023125"/>
    </source>
</evidence>
<keyword evidence="10" id="KW-0238">DNA-binding</keyword>
<dbReference type="InterPro" id="IPR014721">
    <property type="entry name" value="Ribsml_uS5_D2-typ_fold_subgr"/>
</dbReference>
<comment type="catalytic activity">
    <reaction evidence="1">
        <text>ATP-dependent breakage, passage and rejoining of double-stranded DNA.</text>
        <dbReference type="EC" id="5.6.2.2"/>
    </reaction>
</comment>
<evidence type="ECO:0000256" key="12">
    <source>
        <dbReference type="SAM" id="MobiDB-lite"/>
    </source>
</evidence>
<dbReference type="InterPro" id="IPR003594">
    <property type="entry name" value="HATPase_dom"/>
</dbReference>
<dbReference type="GO" id="GO:0046872">
    <property type="term" value="F:metal ion binding"/>
    <property type="evidence" value="ECO:0007669"/>
    <property type="project" value="UniProtKB-KW"/>
</dbReference>
<dbReference type="Gene3D" id="3.30.565.10">
    <property type="entry name" value="Histidine kinase-like ATPase, C-terminal domain"/>
    <property type="match status" value="1"/>
</dbReference>